<keyword evidence="1" id="KW-0812">Transmembrane</keyword>
<comment type="caution">
    <text evidence="2">The sequence shown here is derived from an EMBL/GenBank/DDBJ whole genome shotgun (WGS) entry which is preliminary data.</text>
</comment>
<feature type="transmembrane region" description="Helical" evidence="1">
    <location>
        <begin position="90"/>
        <end position="118"/>
    </location>
</feature>
<protein>
    <submittedName>
        <fullName evidence="2">Uncharacterized protein</fullName>
    </submittedName>
</protein>
<feature type="transmembrane region" description="Helical" evidence="1">
    <location>
        <begin position="54"/>
        <end position="78"/>
    </location>
</feature>
<reference evidence="2 3" key="1">
    <citation type="journal article" date="2014" name="Genome Announc.">
        <title>Genome Sequence of the Microsporidian Species Nematocida sp1 Strain ERTm6 (ATCC PRA-372).</title>
        <authorList>
            <person name="Bakowski M.A."/>
            <person name="Priest M."/>
            <person name="Young S."/>
            <person name="Cuomo C.A."/>
            <person name="Troemel E.R."/>
        </authorList>
    </citation>
    <scope>NUCLEOTIDE SEQUENCE [LARGE SCALE GENOMIC DNA]</scope>
    <source>
        <strain evidence="2 3">ERTm6</strain>
    </source>
</reference>
<gene>
    <name evidence="2" type="ORF">NESG_02065</name>
</gene>
<dbReference type="HOGENOM" id="CLU_1098761_0_0_1"/>
<organism evidence="2 3">
    <name type="scientific">Nematocida ausubeli (strain ATCC PRA-371 / ERTm2)</name>
    <name type="common">Nematode killer fungus</name>
    <dbReference type="NCBI Taxonomy" id="1913371"/>
    <lineage>
        <taxon>Eukaryota</taxon>
        <taxon>Fungi</taxon>
        <taxon>Fungi incertae sedis</taxon>
        <taxon>Microsporidia</taxon>
        <taxon>Nematocida</taxon>
    </lineage>
</organism>
<proteinExistence type="predicted"/>
<feature type="transmembrane region" description="Helical" evidence="1">
    <location>
        <begin position="169"/>
        <end position="188"/>
    </location>
</feature>
<dbReference type="Proteomes" id="UP000054524">
    <property type="component" value="Unassembled WGS sequence"/>
</dbReference>
<accession>A0A086IZH6</accession>
<evidence type="ECO:0000313" key="3">
    <source>
        <dbReference type="Proteomes" id="UP000054524"/>
    </source>
</evidence>
<evidence type="ECO:0000313" key="2">
    <source>
        <dbReference type="EMBL" id="KFG25294.1"/>
    </source>
</evidence>
<dbReference type="EMBL" id="AKIJ01000005">
    <property type="protein sequence ID" value="KFG25294.1"/>
    <property type="molecule type" value="Genomic_DNA"/>
</dbReference>
<keyword evidence="1" id="KW-1133">Transmembrane helix</keyword>
<name>A0A086IZH6_NEMA1</name>
<dbReference type="AlphaFoldDB" id="A0A086IZH6"/>
<dbReference type="GeneID" id="77677038"/>
<dbReference type="RefSeq" id="XP_052903849.1">
    <property type="nucleotide sequence ID" value="XM_053049678.1"/>
</dbReference>
<feature type="transmembrane region" description="Helical" evidence="1">
    <location>
        <begin position="130"/>
        <end position="149"/>
    </location>
</feature>
<keyword evidence="1" id="KW-0472">Membrane</keyword>
<evidence type="ECO:0000256" key="1">
    <source>
        <dbReference type="SAM" id="Phobius"/>
    </source>
</evidence>
<feature type="transmembrane region" description="Helical" evidence="1">
    <location>
        <begin position="217"/>
        <end position="237"/>
    </location>
</feature>
<keyword evidence="3" id="KW-1185">Reference proteome</keyword>
<sequence>MSIKVKSISSNTIKSESKEINMCSTILEEKSNTNLESCAEDKEEHLFFHNSMHILLFCSRLLFSIVFNFLAGIVFVSADFFDENHIHSRTLLLFVFGWVFTMIYLLLTIAIFPITNIYVHFSDKKTKRDLIISASWLSLVLIVTLGMGIWKGLLNKSDTSKCFDPRSYISLLTFLYYAGISSIVIGLLRSLSYSAKLKDPYGEYKGNILRVKRASKIILAAILPLGCGYYVFFVQLYTHLPETLCGLKNLSES</sequence>